<dbReference type="Gene3D" id="1.10.30.50">
    <property type="match status" value="1"/>
</dbReference>
<dbReference type="EMBL" id="JARMAB010000002">
    <property type="protein sequence ID" value="MED1201630.1"/>
    <property type="molecule type" value="Genomic_DNA"/>
</dbReference>
<comment type="caution">
    <text evidence="2">The sequence shown here is derived from an EMBL/GenBank/DDBJ whole genome shotgun (WGS) entry which is preliminary data.</text>
</comment>
<reference evidence="2 3" key="1">
    <citation type="submission" date="2023-03" db="EMBL/GenBank/DDBJ databases">
        <title>Bacillus Genome Sequencing.</title>
        <authorList>
            <person name="Dunlap C."/>
        </authorList>
    </citation>
    <scope>NUCLEOTIDE SEQUENCE [LARGE SCALE GENOMIC DNA]</scope>
    <source>
        <strain evidence="2 3">B-23453</strain>
    </source>
</reference>
<dbReference type="PANTHER" id="PTHR37827:SF1">
    <property type="entry name" value="HNH DOMAIN-CONTAINING PROTEIN"/>
    <property type="match status" value="1"/>
</dbReference>
<dbReference type="InterPro" id="IPR002711">
    <property type="entry name" value="HNH"/>
</dbReference>
<protein>
    <submittedName>
        <fullName evidence="2">HNH endonuclease</fullName>
    </submittedName>
</protein>
<organism evidence="2 3">
    <name type="scientific">Heyndrickxia acidicola</name>
    <dbReference type="NCBI Taxonomy" id="209389"/>
    <lineage>
        <taxon>Bacteria</taxon>
        <taxon>Bacillati</taxon>
        <taxon>Bacillota</taxon>
        <taxon>Bacilli</taxon>
        <taxon>Bacillales</taxon>
        <taxon>Bacillaceae</taxon>
        <taxon>Heyndrickxia</taxon>
    </lineage>
</organism>
<dbReference type="CDD" id="cd00085">
    <property type="entry name" value="HNHc"/>
    <property type="match status" value="1"/>
</dbReference>
<dbReference type="Pfam" id="PF01844">
    <property type="entry name" value="HNH"/>
    <property type="match status" value="1"/>
</dbReference>
<dbReference type="GO" id="GO:0004519">
    <property type="term" value="F:endonuclease activity"/>
    <property type="evidence" value="ECO:0007669"/>
    <property type="project" value="UniProtKB-KW"/>
</dbReference>
<keyword evidence="3" id="KW-1185">Reference proteome</keyword>
<proteinExistence type="predicted"/>
<feature type="domain" description="HNH" evidence="1">
    <location>
        <begin position="5"/>
        <end position="45"/>
    </location>
</feature>
<keyword evidence="2" id="KW-0540">Nuclease</keyword>
<name>A0ABU6MF13_9BACI</name>
<dbReference type="Proteomes" id="UP001341444">
    <property type="component" value="Unassembled WGS sequence"/>
</dbReference>
<keyword evidence="2" id="KW-0255">Endonuclease</keyword>
<evidence type="ECO:0000313" key="2">
    <source>
        <dbReference type="EMBL" id="MED1201630.1"/>
    </source>
</evidence>
<dbReference type="RefSeq" id="WP_066263402.1">
    <property type="nucleotide sequence ID" value="NZ_JARMAB010000002.1"/>
</dbReference>
<keyword evidence="2" id="KW-0378">Hydrolase</keyword>
<dbReference type="PANTHER" id="PTHR37827">
    <property type="entry name" value="TUDOR DOMAIN-CONTAINING PROTEIN"/>
    <property type="match status" value="1"/>
</dbReference>
<evidence type="ECO:0000259" key="1">
    <source>
        <dbReference type="Pfam" id="PF01844"/>
    </source>
</evidence>
<accession>A0ABU6MF13</accession>
<evidence type="ECO:0000313" key="3">
    <source>
        <dbReference type="Proteomes" id="UP001341444"/>
    </source>
</evidence>
<dbReference type="InterPro" id="IPR003615">
    <property type="entry name" value="HNH_nuc"/>
</dbReference>
<gene>
    <name evidence="2" type="ORF">P4T90_00830</name>
</gene>
<sequence length="92" mass="10765">MLGTCKLCERKEIELTVHHLIPKEEGGAFLKTALLCKACHKQIHTLYSNKEIALRLYSIPLLKDDEEMKGYLKWIKKQPSSKTVRTKKKRRK</sequence>